<dbReference type="InterPro" id="IPR056002">
    <property type="entry name" value="DUF7580"/>
</dbReference>
<comment type="similarity">
    <text evidence="1 5">Belongs to the peptidase S8 family.</text>
</comment>
<dbReference type="OrthoDB" id="4927437at2759"/>
<evidence type="ECO:0000256" key="5">
    <source>
        <dbReference type="PROSITE-ProRule" id="PRU01240"/>
    </source>
</evidence>
<feature type="domain" description="Peptidase S8/S53" evidence="6">
    <location>
        <begin position="605"/>
        <end position="821"/>
    </location>
</feature>
<dbReference type="PROSITE" id="PS00138">
    <property type="entry name" value="SUBTILASE_SER"/>
    <property type="match status" value="1"/>
</dbReference>
<gene>
    <name evidence="8" type="ORF">CDD81_648</name>
</gene>
<evidence type="ECO:0000259" key="7">
    <source>
        <dbReference type="Pfam" id="PF24476"/>
    </source>
</evidence>
<dbReference type="EMBL" id="NJET01000110">
    <property type="protein sequence ID" value="PHH61270.1"/>
    <property type="molecule type" value="Genomic_DNA"/>
</dbReference>
<keyword evidence="2 5" id="KW-0645">Protease</keyword>
<dbReference type="Proteomes" id="UP000226192">
    <property type="component" value="Unassembled WGS sequence"/>
</dbReference>
<feature type="active site" description="Charge relay system" evidence="5">
    <location>
        <position position="614"/>
    </location>
</feature>
<dbReference type="PRINTS" id="PR00723">
    <property type="entry name" value="SUBTILISIN"/>
</dbReference>
<dbReference type="InterPro" id="IPR000209">
    <property type="entry name" value="Peptidase_S8/S53_dom"/>
</dbReference>
<organism evidence="8 9">
    <name type="scientific">Ophiocordyceps australis</name>
    <dbReference type="NCBI Taxonomy" id="1399860"/>
    <lineage>
        <taxon>Eukaryota</taxon>
        <taxon>Fungi</taxon>
        <taxon>Dikarya</taxon>
        <taxon>Ascomycota</taxon>
        <taxon>Pezizomycotina</taxon>
        <taxon>Sordariomycetes</taxon>
        <taxon>Hypocreomycetidae</taxon>
        <taxon>Hypocreales</taxon>
        <taxon>Ophiocordycipitaceae</taxon>
        <taxon>Ophiocordyceps</taxon>
    </lineage>
</organism>
<reference evidence="8 9" key="1">
    <citation type="submission" date="2017-06" db="EMBL/GenBank/DDBJ databases">
        <title>Ant-infecting Ophiocordyceps genomes reveal a high diversity of potential behavioral manipulation genes and a possible major role for enterotoxins.</title>
        <authorList>
            <person name="De Bekker C."/>
            <person name="Evans H.C."/>
            <person name="Brachmann A."/>
            <person name="Hughes D.P."/>
        </authorList>
    </citation>
    <scope>NUCLEOTIDE SEQUENCE [LARGE SCALE GENOMIC DNA]</scope>
    <source>
        <strain evidence="8 9">Map64</strain>
    </source>
</reference>
<dbReference type="PROSITE" id="PS51892">
    <property type="entry name" value="SUBTILASE"/>
    <property type="match status" value="1"/>
</dbReference>
<dbReference type="InterPro" id="IPR036852">
    <property type="entry name" value="Peptidase_S8/S53_dom_sf"/>
</dbReference>
<keyword evidence="9" id="KW-1185">Reference proteome</keyword>
<dbReference type="InterPro" id="IPR023828">
    <property type="entry name" value="Peptidase_S8_Ser-AS"/>
</dbReference>
<dbReference type="PANTHER" id="PTHR43806">
    <property type="entry name" value="PEPTIDASE S8"/>
    <property type="match status" value="1"/>
</dbReference>
<keyword evidence="3 5" id="KW-0378">Hydrolase</keyword>
<dbReference type="Pfam" id="PF24476">
    <property type="entry name" value="DUF7580"/>
    <property type="match status" value="1"/>
</dbReference>
<dbReference type="PANTHER" id="PTHR43806:SF11">
    <property type="entry name" value="CEREVISIN-RELATED"/>
    <property type="match status" value="1"/>
</dbReference>
<accession>A0A2C5Y1H9</accession>
<evidence type="ECO:0000313" key="8">
    <source>
        <dbReference type="EMBL" id="PHH61270.1"/>
    </source>
</evidence>
<dbReference type="Gene3D" id="3.40.50.200">
    <property type="entry name" value="Peptidase S8/S53 domain"/>
    <property type="match status" value="1"/>
</dbReference>
<comment type="caution">
    <text evidence="8">The sequence shown here is derived from an EMBL/GenBank/DDBJ whole genome shotgun (WGS) entry which is preliminary data.</text>
</comment>
<evidence type="ECO:0000313" key="9">
    <source>
        <dbReference type="Proteomes" id="UP000226192"/>
    </source>
</evidence>
<evidence type="ECO:0000256" key="3">
    <source>
        <dbReference type="ARBA" id="ARBA00022801"/>
    </source>
</evidence>
<protein>
    <submittedName>
        <fullName evidence="8">Uncharacterized protein</fullName>
    </submittedName>
</protein>
<proteinExistence type="inferred from homology"/>
<feature type="domain" description="DUF7580" evidence="7">
    <location>
        <begin position="226"/>
        <end position="521"/>
    </location>
</feature>
<dbReference type="STRING" id="1399860.A0A2C5Y1H9"/>
<keyword evidence="4 5" id="KW-0720">Serine protease</keyword>
<feature type="active site" description="Charge relay system" evidence="5">
    <location>
        <position position="804"/>
    </location>
</feature>
<name>A0A2C5Y1H9_9HYPO</name>
<sequence length="887" mass="98697">MCDIDLRPVHSLPTTEDASQGRFGSTADYDVDHLKDEIAILRVDLKLNIIKQRAINIDQVTENDVTLQRLQVDLQTLLKELDRLVDSTVLDVPKLGRTRDDESLASFPRLVALRRLLQSQDDAEPEGFPDCFHLPDGANISAMAESKMTSAYTASKARFLQPTTAQVASFIHFPRDAAKMASCRRAISRFGMSLDDLKNSECCSTLEAHQMLDCTPQDVQVIQHAHEFASACTSLFFQMVDGTKCGTPHQAKLHLSGFKEDQVRMNIDRCQDTAWVPTVFTHSLKQPLLEPFYFDHICSPVKLHPPEESEMLHVAFNSDGLWTLNQGGMEFDQSIEFGKGKEELLDHLLNSRHSDTLTPKYRKLAGALLAASLFQLSDSPWIEPHLGPECILVPVPDNAHLQQWCPRVLCSLMPQKSAKTQSDNVAAFGVLVLELEANRKAHWTTDDEEWLTGEKSNHVRLARILEAWKDYVYDEPRKVAKACLEFDSLISSLDHPDIVSENKGLAVMYKCILQPLHRHVTKSFGNLAPLFKGMFGPGRSLSAFTNISPSVTAKRVFFDDDDSLPKSKDQDSASKFLKSLEPFLSKIRDLHENSISLTQQFMSIGNRIRIAVLDSGVDDINPMIRSAIKAKRINSQESKNFVDCLEDWNQDTYGHGTHITRLLLQTAPSAEIYVGKICTRQFINDEFMPGIAQAINWAVYKCDAHIISISFGFEEKNDLIDEALDKAIKGGKIIMAAASNNGGLSGRTKPACQGGVICVHATDGNGNKGAMNPSPLPDTDNFATLGVAVPSRWGGKDVWKSGTSFAVPIAVGFAANILELARVKCSVSAQKKLGIPHRQGMQAVFRKMSEKRDGYDFIHPVRLCRDWQDEQAEQQAAKAIEDIVEDL</sequence>
<evidence type="ECO:0000256" key="2">
    <source>
        <dbReference type="ARBA" id="ARBA00022670"/>
    </source>
</evidence>
<dbReference type="InterPro" id="IPR015500">
    <property type="entry name" value="Peptidase_S8_subtilisin-rel"/>
</dbReference>
<dbReference type="SUPFAM" id="SSF52743">
    <property type="entry name" value="Subtilisin-like"/>
    <property type="match status" value="1"/>
</dbReference>
<dbReference type="CDD" id="cd00306">
    <property type="entry name" value="Peptidases_S8_S53"/>
    <property type="match status" value="1"/>
</dbReference>
<evidence type="ECO:0000256" key="4">
    <source>
        <dbReference type="ARBA" id="ARBA00022825"/>
    </source>
</evidence>
<feature type="active site" description="Charge relay system" evidence="5">
    <location>
        <position position="655"/>
    </location>
</feature>
<dbReference type="InterPro" id="IPR050131">
    <property type="entry name" value="Peptidase_S8_subtilisin-like"/>
</dbReference>
<evidence type="ECO:0000259" key="6">
    <source>
        <dbReference type="Pfam" id="PF00082"/>
    </source>
</evidence>
<dbReference type="AlphaFoldDB" id="A0A2C5Y1H9"/>
<dbReference type="GO" id="GO:0006508">
    <property type="term" value="P:proteolysis"/>
    <property type="evidence" value="ECO:0007669"/>
    <property type="project" value="UniProtKB-KW"/>
</dbReference>
<dbReference type="GO" id="GO:0004252">
    <property type="term" value="F:serine-type endopeptidase activity"/>
    <property type="evidence" value="ECO:0007669"/>
    <property type="project" value="UniProtKB-UniRule"/>
</dbReference>
<evidence type="ECO:0000256" key="1">
    <source>
        <dbReference type="ARBA" id="ARBA00011073"/>
    </source>
</evidence>
<dbReference type="Pfam" id="PF00082">
    <property type="entry name" value="Peptidase_S8"/>
    <property type="match status" value="1"/>
</dbReference>